<evidence type="ECO:0000313" key="2">
    <source>
        <dbReference type="EMBL" id="OTG20096.1"/>
    </source>
</evidence>
<evidence type="ECO:0000313" key="3">
    <source>
        <dbReference type="Proteomes" id="UP000215914"/>
    </source>
</evidence>
<gene>
    <name evidence="2" type="ORF">HannXRQ_Chr07g0189231</name>
</gene>
<dbReference type="InParanoid" id="A0A251UB66"/>
<sequence>MGIPARDQLQSLGISFSAVTSSTAKDRQLPESKSALLRQPQTGKVSRKSSKV</sequence>
<keyword evidence="3" id="KW-1185">Reference proteome</keyword>
<dbReference type="EMBL" id="CM007896">
    <property type="protein sequence ID" value="OTG20096.1"/>
    <property type="molecule type" value="Genomic_DNA"/>
</dbReference>
<accession>A0A251UB66</accession>
<proteinExistence type="predicted"/>
<organism evidence="2 3">
    <name type="scientific">Helianthus annuus</name>
    <name type="common">Common sunflower</name>
    <dbReference type="NCBI Taxonomy" id="4232"/>
    <lineage>
        <taxon>Eukaryota</taxon>
        <taxon>Viridiplantae</taxon>
        <taxon>Streptophyta</taxon>
        <taxon>Embryophyta</taxon>
        <taxon>Tracheophyta</taxon>
        <taxon>Spermatophyta</taxon>
        <taxon>Magnoliopsida</taxon>
        <taxon>eudicotyledons</taxon>
        <taxon>Gunneridae</taxon>
        <taxon>Pentapetalae</taxon>
        <taxon>asterids</taxon>
        <taxon>campanulids</taxon>
        <taxon>Asterales</taxon>
        <taxon>Asteraceae</taxon>
        <taxon>Asteroideae</taxon>
        <taxon>Heliantheae alliance</taxon>
        <taxon>Heliantheae</taxon>
        <taxon>Helianthus</taxon>
    </lineage>
</organism>
<name>A0A251UB66_HELAN</name>
<reference evidence="3" key="1">
    <citation type="journal article" date="2017" name="Nature">
        <title>The sunflower genome provides insights into oil metabolism, flowering and Asterid evolution.</title>
        <authorList>
            <person name="Badouin H."/>
            <person name="Gouzy J."/>
            <person name="Grassa C.J."/>
            <person name="Murat F."/>
            <person name="Staton S.E."/>
            <person name="Cottret L."/>
            <person name="Lelandais-Briere C."/>
            <person name="Owens G.L."/>
            <person name="Carrere S."/>
            <person name="Mayjonade B."/>
            <person name="Legrand L."/>
            <person name="Gill N."/>
            <person name="Kane N.C."/>
            <person name="Bowers J.E."/>
            <person name="Hubner S."/>
            <person name="Bellec A."/>
            <person name="Berard A."/>
            <person name="Berges H."/>
            <person name="Blanchet N."/>
            <person name="Boniface M.C."/>
            <person name="Brunel D."/>
            <person name="Catrice O."/>
            <person name="Chaidir N."/>
            <person name="Claudel C."/>
            <person name="Donnadieu C."/>
            <person name="Faraut T."/>
            <person name="Fievet G."/>
            <person name="Helmstetter N."/>
            <person name="King M."/>
            <person name="Knapp S.J."/>
            <person name="Lai Z."/>
            <person name="Le Paslier M.C."/>
            <person name="Lippi Y."/>
            <person name="Lorenzon L."/>
            <person name="Mandel J.R."/>
            <person name="Marage G."/>
            <person name="Marchand G."/>
            <person name="Marquand E."/>
            <person name="Bret-Mestries E."/>
            <person name="Morien E."/>
            <person name="Nambeesan S."/>
            <person name="Nguyen T."/>
            <person name="Pegot-Espagnet P."/>
            <person name="Pouilly N."/>
            <person name="Raftis F."/>
            <person name="Sallet E."/>
            <person name="Schiex T."/>
            <person name="Thomas J."/>
            <person name="Vandecasteele C."/>
            <person name="Vares D."/>
            <person name="Vear F."/>
            <person name="Vautrin S."/>
            <person name="Crespi M."/>
            <person name="Mangin B."/>
            <person name="Burke J.M."/>
            <person name="Salse J."/>
            <person name="Munos S."/>
            <person name="Vincourt P."/>
            <person name="Rieseberg L.H."/>
            <person name="Langlade N.B."/>
        </authorList>
    </citation>
    <scope>NUCLEOTIDE SEQUENCE [LARGE SCALE GENOMIC DNA]</scope>
    <source>
        <strain evidence="3">cv. SF193</strain>
    </source>
</reference>
<feature type="region of interest" description="Disordered" evidence="1">
    <location>
        <begin position="20"/>
        <end position="52"/>
    </location>
</feature>
<evidence type="ECO:0000256" key="1">
    <source>
        <dbReference type="SAM" id="MobiDB-lite"/>
    </source>
</evidence>
<protein>
    <submittedName>
        <fullName evidence="2">Uncharacterized protein</fullName>
    </submittedName>
</protein>
<dbReference type="Proteomes" id="UP000215914">
    <property type="component" value="Chromosome 7"/>
</dbReference>
<dbReference type="AlphaFoldDB" id="A0A251UB66"/>